<evidence type="ECO:0000259" key="9">
    <source>
        <dbReference type="PROSITE" id="PS50893"/>
    </source>
</evidence>
<feature type="transmembrane region" description="Helical" evidence="8">
    <location>
        <begin position="77"/>
        <end position="98"/>
    </location>
</feature>
<accession>A0ABR3J559</accession>
<feature type="domain" description="ABC transmembrane type-1" evidence="10">
    <location>
        <begin position="337"/>
        <end position="633"/>
    </location>
</feature>
<evidence type="ECO:0000313" key="12">
    <source>
        <dbReference type="Proteomes" id="UP001556367"/>
    </source>
</evidence>
<dbReference type="InterPro" id="IPR027417">
    <property type="entry name" value="P-loop_NTPase"/>
</dbReference>
<dbReference type="PANTHER" id="PTHR24223:SF356">
    <property type="entry name" value="ATP-BINDING CASSETTE TRANSPORTER ABC4"/>
    <property type="match status" value="1"/>
</dbReference>
<evidence type="ECO:0000256" key="8">
    <source>
        <dbReference type="SAM" id="Phobius"/>
    </source>
</evidence>
<evidence type="ECO:0000256" key="2">
    <source>
        <dbReference type="ARBA" id="ARBA00022692"/>
    </source>
</evidence>
<dbReference type="InterPro" id="IPR011527">
    <property type="entry name" value="ABC1_TM_dom"/>
</dbReference>
<feature type="region of interest" description="Disordered" evidence="7">
    <location>
        <begin position="488"/>
        <end position="512"/>
    </location>
</feature>
<dbReference type="Pfam" id="PF00664">
    <property type="entry name" value="ABC_membrane"/>
    <property type="match status" value="1"/>
</dbReference>
<evidence type="ECO:0000256" key="1">
    <source>
        <dbReference type="ARBA" id="ARBA00022448"/>
    </source>
</evidence>
<feature type="transmembrane region" description="Helical" evidence="8">
    <location>
        <begin position="177"/>
        <end position="195"/>
    </location>
</feature>
<organism evidence="11 12">
    <name type="scientific">Hohenbuehelia grisea</name>
    <dbReference type="NCBI Taxonomy" id="104357"/>
    <lineage>
        <taxon>Eukaryota</taxon>
        <taxon>Fungi</taxon>
        <taxon>Dikarya</taxon>
        <taxon>Basidiomycota</taxon>
        <taxon>Agaricomycotina</taxon>
        <taxon>Agaricomycetes</taxon>
        <taxon>Agaricomycetidae</taxon>
        <taxon>Agaricales</taxon>
        <taxon>Pleurotineae</taxon>
        <taxon>Pleurotaceae</taxon>
        <taxon>Hohenbuehelia</taxon>
    </lineage>
</organism>
<dbReference type="Pfam" id="PF00005">
    <property type="entry name" value="ABC_tran"/>
    <property type="match status" value="1"/>
</dbReference>
<dbReference type="PANTHER" id="PTHR24223">
    <property type="entry name" value="ATP-BINDING CASSETTE SUB-FAMILY C"/>
    <property type="match status" value="1"/>
</dbReference>
<evidence type="ECO:0000259" key="10">
    <source>
        <dbReference type="PROSITE" id="PS50929"/>
    </source>
</evidence>
<keyword evidence="6 8" id="KW-0472">Membrane</keyword>
<evidence type="ECO:0000256" key="3">
    <source>
        <dbReference type="ARBA" id="ARBA00022741"/>
    </source>
</evidence>
<dbReference type="CDD" id="cd03250">
    <property type="entry name" value="ABCC_MRP_domain1"/>
    <property type="match status" value="1"/>
</dbReference>
<feature type="transmembrane region" description="Helical" evidence="8">
    <location>
        <begin position="324"/>
        <end position="353"/>
    </location>
</feature>
<keyword evidence="12" id="KW-1185">Reference proteome</keyword>
<name>A0ABR3J559_9AGAR</name>
<dbReference type="EMBL" id="JASNQZ010000011">
    <property type="protein sequence ID" value="KAL0950642.1"/>
    <property type="molecule type" value="Genomic_DNA"/>
</dbReference>
<dbReference type="PROSITE" id="PS00211">
    <property type="entry name" value="ABC_TRANSPORTER_1"/>
    <property type="match status" value="1"/>
</dbReference>
<keyword evidence="1" id="KW-0813">Transport</keyword>
<reference evidence="12" key="1">
    <citation type="submission" date="2024-06" db="EMBL/GenBank/DDBJ databases">
        <title>Multi-omics analyses provide insights into the biosynthesis of the anticancer antibiotic pleurotin in Hohenbuehelia grisea.</title>
        <authorList>
            <person name="Weaver J.A."/>
            <person name="Alberti F."/>
        </authorList>
    </citation>
    <scope>NUCLEOTIDE SEQUENCE [LARGE SCALE GENOMIC DNA]</scope>
    <source>
        <strain evidence="12">T-177</strain>
    </source>
</reference>
<dbReference type="PROSITE" id="PS50929">
    <property type="entry name" value="ABC_TM1F"/>
    <property type="match status" value="1"/>
</dbReference>
<keyword evidence="2 8" id="KW-0812">Transmembrane</keyword>
<evidence type="ECO:0000313" key="11">
    <source>
        <dbReference type="EMBL" id="KAL0950642.1"/>
    </source>
</evidence>
<sequence length="941" mass="103502">MTSLITDSLFFPVYAATFSATVLVIHSAFIYLNFDPYEDSGSNPPLRTESDAFLTGPESRSNYIARHGGLPIWAFKLARFVGSLALLSTSVAALHLLAPGTGSGGPGTVEVTFLNQAEPLLKITNLEEPTWQPPIFSLAMAYLYVSIISLLCLIAHPLNAPGEYSRQARIARTLPSHATFVLFVSFVVFALRDLYPLATFSKYPLDLPFKNKYGPLAAMLLWFHIAILAVTSLAIPLFTPRLLASRHSTDTTCAPSPAQTCSLASFLFYTFLDSTVLQARRVPHLAHDQLPPLAADDSAAALKEKTFPHLDPHNNSRKRRGRHVAFSLLVTFKVELAALAITLILSSAMNLAAPIGINRLLTYMETHGQGSVIRPWVWVAWLLLGPVTRSVANQLYQYLATGLTVRVEAVVTQLVFEHALRVRILADTASRSDGKRPDAHPEATTDIEHSAAGGGELDNPEAEPHANEDVSPRIWPIRSIKALIRSSFAQKSPRRKRKPPAKPPPTSGDIQGRITNLVTTDLTNITNARDFLLVVIQGPLLGGLCVWFLYILLGWSALVGIGLMLILFPLPGYLAQRLGRYQQEKMRATDARVQNVTETLHSLRMIKLFGWEWRANERIAEKRDDELIAHRKMRALDVASGIIGHNDGHICDLTGIMKQELSASIVFSSMTVFDILRDHVMALIGEINSCVQAKVSLDRLDDYLNNTTLLDEFAGRQLESQLESRYWGLSSSSPCTPPDRGNSPGFKDSVFSWSSTTSEASTPQSDFRLRIEGEVLFPHGQLSIVVGPTASGKSSLLLALLGEMHFIPSIPDSWYHLPRAGGVAYAAQESWVLNETIRANILFGSDLDEDRYRKVLYQCCLGPDLDLFDAGDLTEVGERGLTLSGGQKARVTLARAVYSRAEIVLLDDVFASLDVHTAKRVAERCLSGDLLRGRTVILAVC</sequence>
<feature type="transmembrane region" description="Helical" evidence="8">
    <location>
        <begin position="557"/>
        <end position="575"/>
    </location>
</feature>
<evidence type="ECO:0000256" key="4">
    <source>
        <dbReference type="ARBA" id="ARBA00022840"/>
    </source>
</evidence>
<dbReference type="SUPFAM" id="SSF90123">
    <property type="entry name" value="ABC transporter transmembrane region"/>
    <property type="match status" value="1"/>
</dbReference>
<dbReference type="Gene3D" id="1.20.1560.10">
    <property type="entry name" value="ABC transporter type 1, transmembrane domain"/>
    <property type="match status" value="2"/>
</dbReference>
<dbReference type="InterPro" id="IPR017871">
    <property type="entry name" value="ABC_transporter-like_CS"/>
</dbReference>
<feature type="domain" description="ABC transporter" evidence="9">
    <location>
        <begin position="744"/>
        <end position="941"/>
    </location>
</feature>
<dbReference type="Proteomes" id="UP001556367">
    <property type="component" value="Unassembled WGS sequence"/>
</dbReference>
<keyword evidence="4" id="KW-0067">ATP-binding</keyword>
<evidence type="ECO:0000256" key="7">
    <source>
        <dbReference type="SAM" id="MobiDB-lite"/>
    </source>
</evidence>
<protein>
    <recommendedName>
        <fullName evidence="13">ABC transporter</fullName>
    </recommendedName>
</protein>
<feature type="region of interest" description="Disordered" evidence="7">
    <location>
        <begin position="430"/>
        <end position="469"/>
    </location>
</feature>
<keyword evidence="5 8" id="KW-1133">Transmembrane helix</keyword>
<proteinExistence type="predicted"/>
<feature type="transmembrane region" description="Helical" evidence="8">
    <location>
        <begin position="135"/>
        <end position="156"/>
    </location>
</feature>
<evidence type="ECO:0000256" key="6">
    <source>
        <dbReference type="ARBA" id="ARBA00023136"/>
    </source>
</evidence>
<feature type="transmembrane region" description="Helical" evidence="8">
    <location>
        <begin position="215"/>
        <end position="238"/>
    </location>
</feature>
<dbReference type="Gene3D" id="3.40.50.300">
    <property type="entry name" value="P-loop containing nucleotide triphosphate hydrolases"/>
    <property type="match status" value="1"/>
</dbReference>
<dbReference type="SUPFAM" id="SSF52540">
    <property type="entry name" value="P-loop containing nucleoside triphosphate hydrolases"/>
    <property type="match status" value="1"/>
</dbReference>
<feature type="transmembrane region" description="Helical" evidence="8">
    <location>
        <begin position="531"/>
        <end position="551"/>
    </location>
</feature>
<dbReference type="InterPro" id="IPR050173">
    <property type="entry name" value="ABC_transporter_C-like"/>
</dbReference>
<feature type="transmembrane region" description="Helical" evidence="8">
    <location>
        <begin position="373"/>
        <end position="392"/>
    </location>
</feature>
<dbReference type="InterPro" id="IPR036640">
    <property type="entry name" value="ABC1_TM_sf"/>
</dbReference>
<feature type="compositionally biased region" description="Basic and acidic residues" evidence="7">
    <location>
        <begin position="430"/>
        <end position="449"/>
    </location>
</feature>
<comment type="caution">
    <text evidence="11">The sequence shown here is derived from an EMBL/GenBank/DDBJ whole genome shotgun (WGS) entry which is preliminary data.</text>
</comment>
<evidence type="ECO:0008006" key="13">
    <source>
        <dbReference type="Google" id="ProtNLM"/>
    </source>
</evidence>
<dbReference type="PROSITE" id="PS50893">
    <property type="entry name" value="ABC_TRANSPORTER_2"/>
    <property type="match status" value="1"/>
</dbReference>
<feature type="transmembrane region" description="Helical" evidence="8">
    <location>
        <begin position="12"/>
        <end position="32"/>
    </location>
</feature>
<keyword evidence="3" id="KW-0547">Nucleotide-binding</keyword>
<gene>
    <name evidence="11" type="ORF">HGRIS_007430</name>
</gene>
<evidence type="ECO:0000256" key="5">
    <source>
        <dbReference type="ARBA" id="ARBA00022989"/>
    </source>
</evidence>
<dbReference type="InterPro" id="IPR003439">
    <property type="entry name" value="ABC_transporter-like_ATP-bd"/>
</dbReference>
<dbReference type="CDD" id="cd18596">
    <property type="entry name" value="ABC_6TM_VMR1_D1_like"/>
    <property type="match status" value="1"/>
</dbReference>